<dbReference type="CDD" id="cd06261">
    <property type="entry name" value="TM_PBP2"/>
    <property type="match status" value="1"/>
</dbReference>
<comment type="similarity">
    <text evidence="7">Belongs to the binding-protein-dependent transport system permease family.</text>
</comment>
<keyword evidence="3" id="KW-1003">Cell membrane</keyword>
<feature type="transmembrane region" description="Helical" evidence="7">
    <location>
        <begin position="125"/>
        <end position="147"/>
    </location>
</feature>
<dbReference type="PANTHER" id="PTHR43744:SF6">
    <property type="entry name" value="ABC TRANSPORTER PERMEASE PROTEIN YESQ-RELATED"/>
    <property type="match status" value="1"/>
</dbReference>
<keyword evidence="5 7" id="KW-1133">Transmembrane helix</keyword>
<evidence type="ECO:0000256" key="1">
    <source>
        <dbReference type="ARBA" id="ARBA00004651"/>
    </source>
</evidence>
<accession>A0ABW0W022</accession>
<sequence length="293" mass="33015">MSLSTQLKQQTAPRSSSISSGELAVKIFAFSILIILSALMIIPLYIMLSTALKTQQDVFLFPPKWIPSPMVWHNFIEAFNARPFGQYFYNTGMYAIVGTFGEVFSSAIVAYGFSRYRGHGRNVMFLILLATMMIPYPVTMIPQFVLFKNLGWIDSYLPLNVPSFLGSAYIIFLLRQFFNSVPVDLFEAARLDGCSELRTFWNIALPLCSPALASAAIFGFMWRWNDYLGPLIYLNTDSKYTVSIALSSFTSMYNIVPWHLLMAAALMAVLPPIIIFFLAQKYFVKGIVVSGLK</sequence>
<name>A0ABW0W022_9BACL</name>
<evidence type="ECO:0000313" key="10">
    <source>
        <dbReference type="Proteomes" id="UP001596047"/>
    </source>
</evidence>
<keyword evidence="6 7" id="KW-0472">Membrane</keyword>
<feature type="domain" description="ABC transmembrane type-1" evidence="8">
    <location>
        <begin position="88"/>
        <end position="279"/>
    </location>
</feature>
<evidence type="ECO:0000256" key="7">
    <source>
        <dbReference type="RuleBase" id="RU363032"/>
    </source>
</evidence>
<feature type="transmembrane region" description="Helical" evidence="7">
    <location>
        <begin position="23"/>
        <end position="46"/>
    </location>
</feature>
<dbReference type="InterPro" id="IPR035906">
    <property type="entry name" value="MetI-like_sf"/>
</dbReference>
<keyword evidence="4 7" id="KW-0812">Transmembrane</keyword>
<evidence type="ECO:0000256" key="5">
    <source>
        <dbReference type="ARBA" id="ARBA00022989"/>
    </source>
</evidence>
<evidence type="ECO:0000256" key="4">
    <source>
        <dbReference type="ARBA" id="ARBA00022692"/>
    </source>
</evidence>
<feature type="transmembrane region" description="Helical" evidence="7">
    <location>
        <begin position="258"/>
        <end position="279"/>
    </location>
</feature>
<protein>
    <submittedName>
        <fullName evidence="9">Carbohydrate ABC transporter permease</fullName>
    </submittedName>
</protein>
<evidence type="ECO:0000313" key="9">
    <source>
        <dbReference type="EMBL" id="MFC5650459.1"/>
    </source>
</evidence>
<dbReference type="PANTHER" id="PTHR43744">
    <property type="entry name" value="ABC TRANSPORTER PERMEASE PROTEIN MG189-RELATED-RELATED"/>
    <property type="match status" value="1"/>
</dbReference>
<keyword evidence="2 7" id="KW-0813">Transport</keyword>
<dbReference type="RefSeq" id="WP_379189014.1">
    <property type="nucleotide sequence ID" value="NZ_JBHSOW010000056.1"/>
</dbReference>
<proteinExistence type="inferred from homology"/>
<feature type="transmembrane region" description="Helical" evidence="7">
    <location>
        <begin position="199"/>
        <end position="222"/>
    </location>
</feature>
<gene>
    <name evidence="9" type="ORF">ACFPYJ_15285</name>
</gene>
<evidence type="ECO:0000259" key="8">
    <source>
        <dbReference type="PROSITE" id="PS50928"/>
    </source>
</evidence>
<dbReference type="Pfam" id="PF00528">
    <property type="entry name" value="BPD_transp_1"/>
    <property type="match status" value="1"/>
</dbReference>
<dbReference type="Gene3D" id="1.10.3720.10">
    <property type="entry name" value="MetI-like"/>
    <property type="match status" value="1"/>
</dbReference>
<dbReference type="EMBL" id="JBHSOW010000056">
    <property type="protein sequence ID" value="MFC5650459.1"/>
    <property type="molecule type" value="Genomic_DNA"/>
</dbReference>
<dbReference type="PROSITE" id="PS50928">
    <property type="entry name" value="ABC_TM1"/>
    <property type="match status" value="1"/>
</dbReference>
<keyword evidence="10" id="KW-1185">Reference proteome</keyword>
<organism evidence="9 10">
    <name type="scientific">Paenibacillus solisilvae</name>
    <dbReference type="NCBI Taxonomy" id="2486751"/>
    <lineage>
        <taxon>Bacteria</taxon>
        <taxon>Bacillati</taxon>
        <taxon>Bacillota</taxon>
        <taxon>Bacilli</taxon>
        <taxon>Bacillales</taxon>
        <taxon>Paenibacillaceae</taxon>
        <taxon>Paenibacillus</taxon>
    </lineage>
</organism>
<reference evidence="10" key="1">
    <citation type="journal article" date="2019" name="Int. J. Syst. Evol. Microbiol.">
        <title>The Global Catalogue of Microorganisms (GCM) 10K type strain sequencing project: providing services to taxonomists for standard genome sequencing and annotation.</title>
        <authorList>
            <consortium name="The Broad Institute Genomics Platform"/>
            <consortium name="The Broad Institute Genome Sequencing Center for Infectious Disease"/>
            <person name="Wu L."/>
            <person name="Ma J."/>
        </authorList>
    </citation>
    <scope>NUCLEOTIDE SEQUENCE [LARGE SCALE GENOMIC DNA]</scope>
    <source>
        <strain evidence="10">CGMCC 1.3240</strain>
    </source>
</reference>
<comment type="subcellular location">
    <subcellularLocation>
        <location evidence="1 7">Cell membrane</location>
        <topology evidence="1 7">Multi-pass membrane protein</topology>
    </subcellularLocation>
</comment>
<dbReference type="SUPFAM" id="SSF161098">
    <property type="entry name" value="MetI-like"/>
    <property type="match status" value="1"/>
</dbReference>
<feature type="transmembrane region" description="Helical" evidence="7">
    <location>
        <begin position="159"/>
        <end position="178"/>
    </location>
</feature>
<evidence type="ECO:0000256" key="6">
    <source>
        <dbReference type="ARBA" id="ARBA00023136"/>
    </source>
</evidence>
<dbReference type="Proteomes" id="UP001596047">
    <property type="component" value="Unassembled WGS sequence"/>
</dbReference>
<feature type="transmembrane region" description="Helical" evidence="7">
    <location>
        <begin position="92"/>
        <end position="113"/>
    </location>
</feature>
<comment type="caution">
    <text evidence="9">The sequence shown here is derived from an EMBL/GenBank/DDBJ whole genome shotgun (WGS) entry which is preliminary data.</text>
</comment>
<dbReference type="InterPro" id="IPR000515">
    <property type="entry name" value="MetI-like"/>
</dbReference>
<evidence type="ECO:0000256" key="3">
    <source>
        <dbReference type="ARBA" id="ARBA00022475"/>
    </source>
</evidence>
<evidence type="ECO:0000256" key="2">
    <source>
        <dbReference type="ARBA" id="ARBA00022448"/>
    </source>
</evidence>